<keyword evidence="2" id="KW-1185">Reference proteome</keyword>
<comment type="caution">
    <text evidence="1">The sequence shown here is derived from an EMBL/GenBank/DDBJ whole genome shotgun (WGS) entry which is preliminary data.</text>
</comment>
<dbReference type="Proteomes" id="UP001176429">
    <property type="component" value="Unassembled WGS sequence"/>
</dbReference>
<dbReference type="SUPFAM" id="SSF51366">
    <property type="entry name" value="Ribulose-phoshate binding barrel"/>
    <property type="match status" value="1"/>
</dbReference>
<dbReference type="EMBL" id="JAUQSY010000002">
    <property type="protein sequence ID" value="MDO7873759.1"/>
    <property type="molecule type" value="Genomic_DNA"/>
</dbReference>
<gene>
    <name evidence="1" type="ORF">Q5H93_03375</name>
</gene>
<protein>
    <recommendedName>
        <fullName evidence="3">Phosphoribosylanthranilate isomerase</fullName>
    </recommendedName>
</protein>
<dbReference type="InterPro" id="IPR013785">
    <property type="entry name" value="Aldolase_TIM"/>
</dbReference>
<evidence type="ECO:0000313" key="1">
    <source>
        <dbReference type="EMBL" id="MDO7873759.1"/>
    </source>
</evidence>
<organism evidence="1 2">
    <name type="scientific">Hymenobacter aranciens</name>
    <dbReference type="NCBI Taxonomy" id="3063996"/>
    <lineage>
        <taxon>Bacteria</taxon>
        <taxon>Pseudomonadati</taxon>
        <taxon>Bacteroidota</taxon>
        <taxon>Cytophagia</taxon>
        <taxon>Cytophagales</taxon>
        <taxon>Hymenobacteraceae</taxon>
        <taxon>Hymenobacter</taxon>
    </lineage>
</organism>
<accession>A0ABT9B7S8</accession>
<dbReference type="InterPro" id="IPR011060">
    <property type="entry name" value="RibuloseP-bd_barrel"/>
</dbReference>
<evidence type="ECO:0000313" key="2">
    <source>
        <dbReference type="Proteomes" id="UP001176429"/>
    </source>
</evidence>
<dbReference type="Gene3D" id="3.20.20.70">
    <property type="entry name" value="Aldolase class I"/>
    <property type="match status" value="1"/>
</dbReference>
<name>A0ABT9B7S8_9BACT</name>
<reference evidence="1" key="1">
    <citation type="submission" date="2023-07" db="EMBL/GenBank/DDBJ databases">
        <authorList>
            <person name="Kim M.K."/>
        </authorList>
    </citation>
    <scope>NUCLEOTIDE SEQUENCE</scope>
    <source>
        <strain evidence="1">ASUV-10-1</strain>
    </source>
</reference>
<proteinExistence type="predicted"/>
<dbReference type="RefSeq" id="WP_305005075.1">
    <property type="nucleotide sequence ID" value="NZ_JAUQSY010000002.1"/>
</dbReference>
<evidence type="ECO:0008006" key="3">
    <source>
        <dbReference type="Google" id="ProtNLM"/>
    </source>
</evidence>
<sequence length="204" mass="21480">MPYPVPLLIRGINNLSDARYCAGMGADKLSFILDPALPGHLAPAVVKELAGWVAGVELIGEFDSLSAPEINALAADCALDAVLLRTPRPAAELAEIAPPVLLEVAFDQLPTFPAADFSDSVAGVLLELPEAVAAYDAALASDAVAILARQLPLWLGPGLHPHRARQVLVAVRPAGLVFASGHEIKPGLRDFDQLEAVFEALEEE</sequence>